<dbReference type="Proteomes" id="UP000311382">
    <property type="component" value="Unassembled WGS sequence"/>
</dbReference>
<evidence type="ECO:0000313" key="2">
    <source>
        <dbReference type="EMBL" id="TNY20704.1"/>
    </source>
</evidence>
<dbReference type="OrthoDB" id="2523761at2759"/>
<feature type="compositionally biased region" description="Polar residues" evidence="1">
    <location>
        <begin position="63"/>
        <end position="72"/>
    </location>
</feature>
<feature type="compositionally biased region" description="Acidic residues" evidence="1">
    <location>
        <begin position="541"/>
        <end position="550"/>
    </location>
</feature>
<protein>
    <recommendedName>
        <fullName evidence="4">Proteophosphoglycan ppg4</fullName>
    </recommendedName>
</protein>
<dbReference type="AlphaFoldDB" id="A0A5C5FXH2"/>
<name>A0A5C5FXH2_9BASI</name>
<evidence type="ECO:0000313" key="3">
    <source>
        <dbReference type="Proteomes" id="UP000311382"/>
    </source>
</evidence>
<sequence length="550" mass="58123">MDDDLRTLHGVASIHSDSGYASTSSHPQHQPGSHQGARHAPRPTATASLNARLDRLTRDMASLANSSPQTAGASLGITRKTIMRHPTAASEASSRTPREHRVEQYSPPPSWLLHRLSAPSRAHDLEPAPAAPRLDSFAPPDRYDASPLGGASLDQHAAYAYPLSPLYPSSTHVPFFGDPTPLPFSTSGRLAPPAPIVSPPPSPSRTQVPLYEAQLARDIPLFRSTTPEHRFHPPIAASSFSHPHALATHHETPVARHATPDTIFGQPFAELASVYGDARAPLSGYFPSSPPHSMAFDSFTPRPSSPECDGLYDRFGVPVQPASFWQPGPHPPALHAPTPTPGRARYAAILERSAAQQLQPAVARRSPSDAPESGAAPRSDEQNVPLEGLSHSRTSAAQDRRGADTSAGSELREDGAPPSAQLSDNGEASSAAKRGHPIRVELAQPQPQAHAPAHTHAHANPRTPTPAQQRTHRPAPAPPDAHTLHAATRVSAHGPSSEAGRSSAAGGLDGYEAGGEGAKADGGEGTGVAQGKEEETGWTIWEDEDEIEEV</sequence>
<feature type="compositionally biased region" description="Low complexity" evidence="1">
    <location>
        <begin position="443"/>
        <end position="452"/>
    </location>
</feature>
<gene>
    <name evidence="2" type="ORF">DMC30DRAFT_446846</name>
</gene>
<organism evidence="2 3">
    <name type="scientific">Rhodotorula diobovata</name>
    <dbReference type="NCBI Taxonomy" id="5288"/>
    <lineage>
        <taxon>Eukaryota</taxon>
        <taxon>Fungi</taxon>
        <taxon>Dikarya</taxon>
        <taxon>Basidiomycota</taxon>
        <taxon>Pucciniomycotina</taxon>
        <taxon>Microbotryomycetes</taxon>
        <taxon>Sporidiobolales</taxon>
        <taxon>Sporidiobolaceae</taxon>
        <taxon>Rhodotorula</taxon>
    </lineage>
</organism>
<proteinExistence type="predicted"/>
<reference evidence="2 3" key="1">
    <citation type="submission" date="2019-03" db="EMBL/GenBank/DDBJ databases">
        <title>Rhodosporidium diobovatum UCD-FST 08-225 genome sequencing, assembly, and annotation.</title>
        <authorList>
            <person name="Fakankun I.U."/>
            <person name="Fristensky B."/>
            <person name="Levin D.B."/>
        </authorList>
    </citation>
    <scope>NUCLEOTIDE SEQUENCE [LARGE SCALE GENOMIC DNA]</scope>
    <source>
        <strain evidence="2 3">UCD-FST 08-225</strain>
    </source>
</reference>
<dbReference type="STRING" id="5288.A0A5C5FXH2"/>
<feature type="region of interest" description="Disordered" evidence="1">
    <location>
        <begin position="1"/>
        <end position="106"/>
    </location>
</feature>
<accession>A0A5C5FXH2</accession>
<feature type="compositionally biased region" description="Pro residues" evidence="1">
    <location>
        <begin position="192"/>
        <end position="203"/>
    </location>
</feature>
<comment type="caution">
    <text evidence="2">The sequence shown here is derived from an EMBL/GenBank/DDBJ whole genome shotgun (WGS) entry which is preliminary data.</text>
</comment>
<feature type="compositionally biased region" description="Polar residues" evidence="1">
    <location>
        <begin position="15"/>
        <end position="33"/>
    </location>
</feature>
<evidence type="ECO:0000256" key="1">
    <source>
        <dbReference type="SAM" id="MobiDB-lite"/>
    </source>
</evidence>
<evidence type="ECO:0008006" key="4">
    <source>
        <dbReference type="Google" id="ProtNLM"/>
    </source>
</evidence>
<feature type="compositionally biased region" description="Low complexity" evidence="1">
    <location>
        <begin position="494"/>
        <end position="506"/>
    </location>
</feature>
<feature type="compositionally biased region" description="Gly residues" evidence="1">
    <location>
        <begin position="507"/>
        <end position="517"/>
    </location>
</feature>
<feature type="region of interest" description="Disordered" evidence="1">
    <location>
        <begin position="355"/>
        <end position="550"/>
    </location>
</feature>
<dbReference type="EMBL" id="SOZI01000060">
    <property type="protein sequence ID" value="TNY20704.1"/>
    <property type="molecule type" value="Genomic_DNA"/>
</dbReference>
<feature type="region of interest" description="Disordered" evidence="1">
    <location>
        <begin position="184"/>
        <end position="207"/>
    </location>
</feature>
<keyword evidence="3" id="KW-1185">Reference proteome</keyword>